<name>A0ACB7HCA2_MANES</name>
<protein>
    <submittedName>
        <fullName evidence="1">Uncharacterized protein</fullName>
    </submittedName>
</protein>
<accession>A0ACB7HCA2</accession>
<sequence>MGSLNHTQINQLWQLRYRPPNSSLSLPLLFTSLYSQPAPTTTFKKMWQLLLAAALAGSATFVAKHFLAQERPKEEENPFEDSIASAFQSPLFPNHGNECGYDSNFQQPPDGTASSSSGKKTRISRNKSDITGRRLNFGAENYKADKRSGGSEKSARRFAVCLKKRRTAKSVPSKCGSRSSKDSSLFGCGLGIGIMYMMSAEKAEISKLSNAMDEIAKTVKELRTELYKRRSAKVAAISKDLSSNNELEFYRAGTGHNNDPKVIKVSGIPMIDDVECPSSGLIEEPEPQLLEMDQLEAELASELQKLPWSYPEASGHEGVEPNMDKNETFSGGLHKLEGQSNISFQCHGVLPSELDQKLSHLHIEQLENQIEELESKLHAAQSKLNEKEAELDCVKLLTEIFPSTVSDDEAVTFAEQEYVITNAGITYCKSKFQLKKCDYQKARDYLIKT</sequence>
<organism evidence="1 2">
    <name type="scientific">Manihot esculenta</name>
    <name type="common">Cassava</name>
    <name type="synonym">Jatropha manihot</name>
    <dbReference type="NCBI Taxonomy" id="3983"/>
    <lineage>
        <taxon>Eukaryota</taxon>
        <taxon>Viridiplantae</taxon>
        <taxon>Streptophyta</taxon>
        <taxon>Embryophyta</taxon>
        <taxon>Tracheophyta</taxon>
        <taxon>Spermatophyta</taxon>
        <taxon>Magnoliopsida</taxon>
        <taxon>eudicotyledons</taxon>
        <taxon>Gunneridae</taxon>
        <taxon>Pentapetalae</taxon>
        <taxon>rosids</taxon>
        <taxon>fabids</taxon>
        <taxon>Malpighiales</taxon>
        <taxon>Euphorbiaceae</taxon>
        <taxon>Crotonoideae</taxon>
        <taxon>Manihoteae</taxon>
        <taxon>Manihot</taxon>
    </lineage>
</organism>
<dbReference type="EMBL" id="CM004394">
    <property type="protein sequence ID" value="KAG8648506.1"/>
    <property type="molecule type" value="Genomic_DNA"/>
</dbReference>
<evidence type="ECO:0000313" key="1">
    <source>
        <dbReference type="EMBL" id="KAG8648506.1"/>
    </source>
</evidence>
<proteinExistence type="predicted"/>
<keyword evidence="2" id="KW-1185">Reference proteome</keyword>
<gene>
    <name evidence="1" type="ORF">MANES_08G004115v8</name>
</gene>
<dbReference type="Proteomes" id="UP000091857">
    <property type="component" value="Chromosome 8"/>
</dbReference>
<reference evidence="2" key="1">
    <citation type="journal article" date="2016" name="Nat. Biotechnol.">
        <title>Sequencing wild and cultivated cassava and related species reveals extensive interspecific hybridization and genetic diversity.</title>
        <authorList>
            <person name="Bredeson J.V."/>
            <person name="Lyons J.B."/>
            <person name="Prochnik S.E."/>
            <person name="Wu G.A."/>
            <person name="Ha C.M."/>
            <person name="Edsinger-Gonzales E."/>
            <person name="Grimwood J."/>
            <person name="Schmutz J."/>
            <person name="Rabbi I.Y."/>
            <person name="Egesi C."/>
            <person name="Nauluvula P."/>
            <person name="Lebot V."/>
            <person name="Ndunguru J."/>
            <person name="Mkamilo G."/>
            <person name="Bart R.S."/>
            <person name="Setter T.L."/>
            <person name="Gleadow R.M."/>
            <person name="Kulakow P."/>
            <person name="Ferguson M.E."/>
            <person name="Rounsley S."/>
            <person name="Rokhsar D.S."/>
        </authorList>
    </citation>
    <scope>NUCLEOTIDE SEQUENCE [LARGE SCALE GENOMIC DNA]</scope>
    <source>
        <strain evidence="2">cv. AM560-2</strain>
    </source>
</reference>
<evidence type="ECO:0000313" key="2">
    <source>
        <dbReference type="Proteomes" id="UP000091857"/>
    </source>
</evidence>
<comment type="caution">
    <text evidence="1">The sequence shown here is derived from an EMBL/GenBank/DDBJ whole genome shotgun (WGS) entry which is preliminary data.</text>
</comment>